<dbReference type="Gene3D" id="1.10.10.10">
    <property type="entry name" value="Winged helix-like DNA-binding domain superfamily/Winged helix DNA-binding domain"/>
    <property type="match status" value="1"/>
</dbReference>
<evidence type="ECO:0000256" key="4">
    <source>
        <dbReference type="ARBA" id="ARBA00023163"/>
    </source>
</evidence>
<dbReference type="Gene3D" id="3.40.190.290">
    <property type="match status" value="1"/>
</dbReference>
<evidence type="ECO:0000313" key="7">
    <source>
        <dbReference type="Proteomes" id="UP000199700"/>
    </source>
</evidence>
<dbReference type="Proteomes" id="UP000199700">
    <property type="component" value="Chromosome"/>
</dbReference>
<dbReference type="InterPro" id="IPR036390">
    <property type="entry name" value="WH_DNA-bd_sf"/>
</dbReference>
<keyword evidence="3 6" id="KW-0238">DNA-binding</keyword>
<dbReference type="InterPro" id="IPR036388">
    <property type="entry name" value="WH-like_DNA-bd_sf"/>
</dbReference>
<dbReference type="OrthoDB" id="9808620at2"/>
<dbReference type="InterPro" id="IPR000847">
    <property type="entry name" value="LysR_HTH_N"/>
</dbReference>
<dbReference type="PRINTS" id="PR00039">
    <property type="entry name" value="HTHLYSR"/>
</dbReference>
<dbReference type="AlphaFoldDB" id="A0A1H1QKH4"/>
<keyword evidence="4" id="KW-0804">Transcription</keyword>
<dbReference type="EMBL" id="LT629739">
    <property type="protein sequence ID" value="SDS23399.1"/>
    <property type="molecule type" value="Genomic_DNA"/>
</dbReference>
<keyword evidence="2" id="KW-0805">Transcription regulation</keyword>
<evidence type="ECO:0000256" key="1">
    <source>
        <dbReference type="ARBA" id="ARBA00009437"/>
    </source>
</evidence>
<organism evidence="6 7">
    <name type="scientific">Brevibacterium sandarakinum</name>
    <dbReference type="NCBI Taxonomy" id="629680"/>
    <lineage>
        <taxon>Bacteria</taxon>
        <taxon>Bacillati</taxon>
        <taxon>Actinomycetota</taxon>
        <taxon>Actinomycetes</taxon>
        <taxon>Micrococcales</taxon>
        <taxon>Brevibacteriaceae</taxon>
        <taxon>Brevibacterium</taxon>
    </lineage>
</organism>
<dbReference type="InterPro" id="IPR050950">
    <property type="entry name" value="HTH-type_LysR_regulators"/>
</dbReference>
<dbReference type="STRING" id="629680.SAMN04489751_1542"/>
<name>A0A1H1QKH4_BRESA</name>
<evidence type="ECO:0000256" key="3">
    <source>
        <dbReference type="ARBA" id="ARBA00023125"/>
    </source>
</evidence>
<sequence length="294" mass="31759">MVINLAMYHLRTIEALHRLRSFTLAAEDMQISQPAVSRALAEAERRIGGRLFDRSTRSVGPTHLGEEISAHAAMAVATYDEALIRIAGHMNGDDGTVRVACLPSVTATLLPSVISHFRSDLTRVGLDIHDEPQENVAEKILNGTVDLGIFALDSSIPDELNVEVVAQDRLVAIVPAGHQFSCRESLKWDDFARERFIGFDSVTSIGPLVAHAFAKYDVSVDIVQTARSIPAVGGLVAAGLGVSVVPEMVVPLVALDGIESIPVNPAIERTLVVVHRKRGPLPDVAERFRQSLLS</sequence>
<dbReference type="GO" id="GO:0003700">
    <property type="term" value="F:DNA-binding transcription factor activity"/>
    <property type="evidence" value="ECO:0007669"/>
    <property type="project" value="InterPro"/>
</dbReference>
<feature type="domain" description="HTH lysR-type" evidence="5">
    <location>
        <begin position="1"/>
        <end position="62"/>
    </location>
</feature>
<reference evidence="6" key="1">
    <citation type="submission" date="2016-10" db="EMBL/GenBank/DDBJ databases">
        <authorList>
            <person name="Varghese N."/>
            <person name="Submissions S."/>
        </authorList>
    </citation>
    <scope>NUCLEOTIDE SEQUENCE [LARGE SCALE GENOMIC DNA]</scope>
    <source>
        <strain evidence="6">DSM 22082</strain>
    </source>
</reference>
<dbReference type="RefSeq" id="WP_092104538.1">
    <property type="nucleotide sequence ID" value="NZ_LT629739.1"/>
</dbReference>
<keyword evidence="7" id="KW-1185">Reference proteome</keyword>
<dbReference type="PROSITE" id="PS50931">
    <property type="entry name" value="HTH_LYSR"/>
    <property type="match status" value="1"/>
</dbReference>
<dbReference type="Pfam" id="PF00126">
    <property type="entry name" value="HTH_1"/>
    <property type="match status" value="1"/>
</dbReference>
<dbReference type="SUPFAM" id="SSF53850">
    <property type="entry name" value="Periplasmic binding protein-like II"/>
    <property type="match status" value="1"/>
</dbReference>
<dbReference type="SUPFAM" id="SSF46785">
    <property type="entry name" value="Winged helix' DNA-binding domain"/>
    <property type="match status" value="1"/>
</dbReference>
<dbReference type="GO" id="GO:0003677">
    <property type="term" value="F:DNA binding"/>
    <property type="evidence" value="ECO:0007669"/>
    <property type="project" value="UniProtKB-KW"/>
</dbReference>
<dbReference type="GO" id="GO:0005829">
    <property type="term" value="C:cytosol"/>
    <property type="evidence" value="ECO:0007669"/>
    <property type="project" value="TreeGrafter"/>
</dbReference>
<evidence type="ECO:0000313" key="6">
    <source>
        <dbReference type="EMBL" id="SDS23399.1"/>
    </source>
</evidence>
<dbReference type="Pfam" id="PF03466">
    <property type="entry name" value="LysR_substrate"/>
    <property type="match status" value="1"/>
</dbReference>
<evidence type="ECO:0000256" key="2">
    <source>
        <dbReference type="ARBA" id="ARBA00023015"/>
    </source>
</evidence>
<evidence type="ECO:0000259" key="5">
    <source>
        <dbReference type="PROSITE" id="PS50931"/>
    </source>
</evidence>
<gene>
    <name evidence="6" type="ORF">SAMN04489751_1542</name>
</gene>
<dbReference type="PANTHER" id="PTHR30419:SF8">
    <property type="entry name" value="NITROGEN ASSIMILATION TRANSCRIPTIONAL ACTIVATOR-RELATED"/>
    <property type="match status" value="1"/>
</dbReference>
<proteinExistence type="inferred from homology"/>
<dbReference type="PANTHER" id="PTHR30419">
    <property type="entry name" value="HTH-TYPE TRANSCRIPTIONAL REGULATOR YBHD"/>
    <property type="match status" value="1"/>
</dbReference>
<protein>
    <submittedName>
        <fullName evidence="6">DNA-binding transcriptional regulator, LysR family</fullName>
    </submittedName>
</protein>
<dbReference type="InterPro" id="IPR005119">
    <property type="entry name" value="LysR_subst-bd"/>
</dbReference>
<accession>A0A1H1QKH4</accession>
<comment type="similarity">
    <text evidence="1">Belongs to the LysR transcriptional regulatory family.</text>
</comment>